<dbReference type="AlphaFoldDB" id="A0A1M4TZ57"/>
<dbReference type="InterPro" id="IPR043135">
    <property type="entry name" value="Fur_C"/>
</dbReference>
<dbReference type="CDD" id="cd07153">
    <property type="entry name" value="Fur_like"/>
    <property type="match status" value="1"/>
</dbReference>
<name>A0A1M4TZ57_9ACTN</name>
<keyword evidence="7" id="KW-0479">Metal-binding</keyword>
<dbReference type="GO" id="GO:1900376">
    <property type="term" value="P:regulation of secondary metabolite biosynthetic process"/>
    <property type="evidence" value="ECO:0007669"/>
    <property type="project" value="TreeGrafter"/>
</dbReference>
<dbReference type="GO" id="GO:0000976">
    <property type="term" value="F:transcription cis-regulatory region binding"/>
    <property type="evidence" value="ECO:0007669"/>
    <property type="project" value="TreeGrafter"/>
</dbReference>
<dbReference type="Pfam" id="PF01475">
    <property type="entry name" value="FUR"/>
    <property type="match status" value="1"/>
</dbReference>
<comment type="similarity">
    <text evidence="1">Belongs to the Fur family.</text>
</comment>
<feature type="binding site" evidence="7">
    <location>
        <position position="135"/>
    </location>
    <ligand>
        <name>Zn(2+)</name>
        <dbReference type="ChEBI" id="CHEBI:29105"/>
    </ligand>
</feature>
<keyword evidence="6" id="KW-0804">Transcription</keyword>
<keyword evidence="9" id="KW-1185">Reference proteome</keyword>
<dbReference type="GO" id="GO:0008270">
    <property type="term" value="F:zinc ion binding"/>
    <property type="evidence" value="ECO:0007669"/>
    <property type="project" value="TreeGrafter"/>
</dbReference>
<dbReference type="InterPro" id="IPR036388">
    <property type="entry name" value="WH-like_DNA-bd_sf"/>
</dbReference>
<evidence type="ECO:0000313" key="9">
    <source>
        <dbReference type="Proteomes" id="UP000184295"/>
    </source>
</evidence>
<dbReference type="InterPro" id="IPR036390">
    <property type="entry name" value="WH_DNA-bd_sf"/>
</dbReference>
<keyword evidence="5" id="KW-0238">DNA-binding</keyword>
<comment type="cofactor">
    <cofactor evidence="7">
        <name>Zn(2+)</name>
        <dbReference type="ChEBI" id="CHEBI:29105"/>
    </cofactor>
    <text evidence="7">Binds 1 zinc ion per subunit.</text>
</comment>
<evidence type="ECO:0000313" key="8">
    <source>
        <dbReference type="EMBL" id="SHE49700.1"/>
    </source>
</evidence>
<evidence type="ECO:0000256" key="4">
    <source>
        <dbReference type="ARBA" id="ARBA00023015"/>
    </source>
</evidence>
<evidence type="ECO:0000256" key="2">
    <source>
        <dbReference type="ARBA" id="ARBA00022491"/>
    </source>
</evidence>
<dbReference type="Proteomes" id="UP000184295">
    <property type="component" value="Unassembled WGS sequence"/>
</dbReference>
<dbReference type="OrthoDB" id="8659436at2"/>
<sequence>MNTPLEDKIRELKHQGLKATVARRAVLEVLIEGPSHQSADDIATKISQRYPEIHLSTIYRTLDTLENIGSIDHVHLGHGRAVYHLGDDPHQHLVCDRCGSVIEVPNEIFASLSKTLANDYGFHLRRSHFAVLGRCQACEATDGSTAQPR</sequence>
<evidence type="ECO:0000256" key="5">
    <source>
        <dbReference type="ARBA" id="ARBA00023125"/>
    </source>
</evidence>
<dbReference type="GO" id="GO:0003700">
    <property type="term" value="F:DNA-binding transcription factor activity"/>
    <property type="evidence" value="ECO:0007669"/>
    <property type="project" value="InterPro"/>
</dbReference>
<evidence type="ECO:0000256" key="3">
    <source>
        <dbReference type="ARBA" id="ARBA00022833"/>
    </source>
</evidence>
<evidence type="ECO:0000256" key="1">
    <source>
        <dbReference type="ARBA" id="ARBA00007957"/>
    </source>
</evidence>
<keyword evidence="3 7" id="KW-0862">Zinc</keyword>
<dbReference type="Gene3D" id="1.10.10.10">
    <property type="entry name" value="Winged helix-like DNA-binding domain superfamily/Winged helix DNA-binding domain"/>
    <property type="match status" value="1"/>
</dbReference>
<dbReference type="SUPFAM" id="SSF46785">
    <property type="entry name" value="Winged helix' DNA-binding domain"/>
    <property type="match status" value="1"/>
</dbReference>
<evidence type="ECO:0000256" key="6">
    <source>
        <dbReference type="ARBA" id="ARBA00023163"/>
    </source>
</evidence>
<accession>A0A1M4TZ57</accession>
<feature type="binding site" evidence="7">
    <location>
        <position position="138"/>
    </location>
    <ligand>
        <name>Zn(2+)</name>
        <dbReference type="ChEBI" id="CHEBI:29105"/>
    </ligand>
</feature>
<organism evidence="8 9">
    <name type="scientific">Ferrithrix thermotolerans DSM 19514</name>
    <dbReference type="NCBI Taxonomy" id="1121881"/>
    <lineage>
        <taxon>Bacteria</taxon>
        <taxon>Bacillati</taxon>
        <taxon>Actinomycetota</taxon>
        <taxon>Acidimicrobiia</taxon>
        <taxon>Acidimicrobiales</taxon>
        <taxon>Acidimicrobiaceae</taxon>
        <taxon>Ferrithrix</taxon>
    </lineage>
</organism>
<feature type="binding site" evidence="7">
    <location>
        <position position="95"/>
    </location>
    <ligand>
        <name>Zn(2+)</name>
        <dbReference type="ChEBI" id="CHEBI:29105"/>
    </ligand>
</feature>
<feature type="binding site" evidence="7">
    <location>
        <position position="98"/>
    </location>
    <ligand>
        <name>Zn(2+)</name>
        <dbReference type="ChEBI" id="CHEBI:29105"/>
    </ligand>
</feature>
<evidence type="ECO:0000256" key="7">
    <source>
        <dbReference type="PIRSR" id="PIRSR602481-1"/>
    </source>
</evidence>
<dbReference type="EMBL" id="FQUL01000007">
    <property type="protein sequence ID" value="SHE49700.1"/>
    <property type="molecule type" value="Genomic_DNA"/>
</dbReference>
<reference evidence="9" key="1">
    <citation type="submission" date="2016-11" db="EMBL/GenBank/DDBJ databases">
        <authorList>
            <person name="Varghese N."/>
            <person name="Submissions S."/>
        </authorList>
    </citation>
    <scope>NUCLEOTIDE SEQUENCE [LARGE SCALE GENOMIC DNA]</scope>
    <source>
        <strain evidence="9">DSM 19514</strain>
    </source>
</reference>
<dbReference type="RefSeq" id="WP_072788919.1">
    <property type="nucleotide sequence ID" value="NZ_FQUL01000007.1"/>
</dbReference>
<keyword evidence="4" id="KW-0805">Transcription regulation</keyword>
<gene>
    <name evidence="8" type="ORF">SAMN02745225_00787</name>
</gene>
<dbReference type="InterPro" id="IPR002481">
    <property type="entry name" value="FUR"/>
</dbReference>
<dbReference type="GO" id="GO:0045892">
    <property type="term" value="P:negative regulation of DNA-templated transcription"/>
    <property type="evidence" value="ECO:0007669"/>
    <property type="project" value="TreeGrafter"/>
</dbReference>
<dbReference type="PANTHER" id="PTHR33202:SF7">
    <property type="entry name" value="FERRIC UPTAKE REGULATION PROTEIN"/>
    <property type="match status" value="1"/>
</dbReference>
<keyword evidence="2" id="KW-0678">Repressor</keyword>
<dbReference type="Gene3D" id="3.30.1490.190">
    <property type="match status" value="1"/>
</dbReference>
<dbReference type="PANTHER" id="PTHR33202">
    <property type="entry name" value="ZINC UPTAKE REGULATION PROTEIN"/>
    <property type="match status" value="1"/>
</dbReference>
<proteinExistence type="inferred from homology"/>
<protein>
    <submittedName>
        <fullName evidence="8">Fur family transcriptional regulator, ferric uptake regulator</fullName>
    </submittedName>
</protein>
<dbReference type="STRING" id="1121881.SAMN02745225_00787"/>